<dbReference type="KEGG" id="cqn:G7Y29_00655"/>
<dbReference type="InterPro" id="IPR036397">
    <property type="entry name" value="RNaseH_sf"/>
</dbReference>
<dbReference type="GO" id="GO:0003676">
    <property type="term" value="F:nucleic acid binding"/>
    <property type="evidence" value="ECO:0007669"/>
    <property type="project" value="InterPro"/>
</dbReference>
<organism evidence="1 2">
    <name type="scientific">Corynebacterium qintianiae</name>
    <dbReference type="NCBI Taxonomy" id="2709392"/>
    <lineage>
        <taxon>Bacteria</taxon>
        <taxon>Bacillati</taxon>
        <taxon>Actinomycetota</taxon>
        <taxon>Actinomycetes</taxon>
        <taxon>Mycobacteriales</taxon>
        <taxon>Corynebacteriaceae</taxon>
        <taxon>Corynebacterium</taxon>
    </lineage>
</organism>
<accession>A0A7T0KPC3</accession>
<sequence>MLPDEFPYVAVTVQTTGIHPSTGRMLTLDAVTFNEAGEIGEDFHSVFSTGSDAGPRHNHGLEPSDFAQAPRFSRHLKTLDRLVDKRTIVLHDAPLAWGFIVAEARRAMNAAARANRSRAKRNGRRRQRVGHIPRPETIVDTLASARLQGVIPLDIRPGAVARLIGLEAADPVASVERASRPEEETSRAETLLVKELYFALCGNGAMATMATEDLVPDRFGLQRTAVRVDAENNTLEVENPGPYTVGGGLKEGMEIVVSDDIAADPDVIIAGAVDNGLNYAEKLTRQTSLVVSDAKARGVELRGKAMHADRKGIPVLSAEEFHSAVARLG</sequence>
<dbReference type="InterPro" id="IPR012337">
    <property type="entry name" value="RNaseH-like_sf"/>
</dbReference>
<protein>
    <submittedName>
        <fullName evidence="1">DNA polymerase III subunit epsilon</fullName>
    </submittedName>
</protein>
<reference evidence="1 2" key="1">
    <citation type="submission" date="2020-11" db="EMBL/GenBank/DDBJ databases">
        <title>Corynebacterium sp. MC1420.</title>
        <authorList>
            <person name="Zhou J."/>
        </authorList>
    </citation>
    <scope>NUCLEOTIDE SEQUENCE [LARGE SCALE GENOMIC DNA]</scope>
    <source>
        <strain evidence="1 2">MC1420</strain>
    </source>
</reference>
<name>A0A7T0KPC3_9CORY</name>
<keyword evidence="2" id="KW-1185">Reference proteome</keyword>
<evidence type="ECO:0000313" key="2">
    <source>
        <dbReference type="Proteomes" id="UP000594586"/>
    </source>
</evidence>
<dbReference type="AlphaFoldDB" id="A0A7T0KPC3"/>
<evidence type="ECO:0000313" key="1">
    <source>
        <dbReference type="EMBL" id="QPK84202.1"/>
    </source>
</evidence>
<gene>
    <name evidence="1" type="ORF">G7Y29_00655</name>
</gene>
<dbReference type="SUPFAM" id="SSF53098">
    <property type="entry name" value="Ribonuclease H-like"/>
    <property type="match status" value="1"/>
</dbReference>
<dbReference type="Gene3D" id="3.30.420.10">
    <property type="entry name" value="Ribonuclease H-like superfamily/Ribonuclease H"/>
    <property type="match status" value="1"/>
</dbReference>
<dbReference type="EMBL" id="CP064955">
    <property type="protein sequence ID" value="QPK84202.1"/>
    <property type="molecule type" value="Genomic_DNA"/>
</dbReference>
<proteinExistence type="predicted"/>
<dbReference type="Proteomes" id="UP000594586">
    <property type="component" value="Chromosome"/>
</dbReference>